<comment type="similarity">
    <text evidence="1">Belongs to the RINT1 family.</text>
</comment>
<evidence type="ECO:0000256" key="1">
    <source>
        <dbReference type="ARBA" id="ARBA00061158"/>
    </source>
</evidence>
<protein>
    <recommendedName>
        <fullName evidence="2">RAD50-interacting protein 1</fullName>
    </recommendedName>
    <alternativeName>
        <fullName evidence="3">RAD50 interactor 1</fullName>
    </alternativeName>
</protein>
<name>A0A444V1N9_ACIRT</name>
<dbReference type="EMBL" id="SCEB01003446">
    <property type="protein sequence ID" value="RXM94376.1"/>
    <property type="molecule type" value="Genomic_DNA"/>
</dbReference>
<evidence type="ECO:0000313" key="5">
    <source>
        <dbReference type="Proteomes" id="UP000289886"/>
    </source>
</evidence>
<organism evidence="4 5">
    <name type="scientific">Acipenser ruthenus</name>
    <name type="common">Sterlet sturgeon</name>
    <dbReference type="NCBI Taxonomy" id="7906"/>
    <lineage>
        <taxon>Eukaryota</taxon>
        <taxon>Metazoa</taxon>
        <taxon>Chordata</taxon>
        <taxon>Craniata</taxon>
        <taxon>Vertebrata</taxon>
        <taxon>Euteleostomi</taxon>
        <taxon>Actinopterygii</taxon>
        <taxon>Chondrostei</taxon>
        <taxon>Acipenseriformes</taxon>
        <taxon>Acipenseridae</taxon>
        <taxon>Acipenser</taxon>
    </lineage>
</organism>
<sequence>MNSFCKTAFDSITFICVSGKDIMASAEHLKQGFKSALTIEGTKRLHRFILVSQTQLQVSSLSRRESETVSISWDDESQAQEEDAVLYQRGSLVSVIYADTYWMGLIENVSEEFGDFSIQLMHPGGNHSRIAGQRSRTPAGITAGSLVREAGHVLEPQQDRWSEKQDTCWNHSRIAGQRSRTRAGITAGSLVREAGHVLESQQDRWSEKQDTCWNHSRIAGQRSRTRAGITAGSLVREAGHVLESQQDRWSEKQDTCWNHSRIAGQRSRTRAGITAGSLVREAGHVLESQQDRWSEKQDTCWNHSRIAGQRSRTRAGITAGSLVREAGHVLESQQDRWSEKQDTCWNHSRIAGQRSRTRAGITAGSLVREAGHVLESQQDRCDDLITEQRQLPERCGLPPSPPLALPIQIMLLPLHKRFRYHFTGSRQTNVLSKPEWYLTQVLMWIGNHSDFLEEKVQPILLRAGSAIDARLQFSSGLLTLALEKLSCDASRLLYDDALFCHLVDEVLLFEKELRGTHAYPSSLPGALHILTEETIFQKWLTVERKFALEKMDSMLSSEAAWSSQYKDISDVDEMKAPDCAETFMTLLLVITDRYQNLPSPRCRLSFLALQKELVDDFRIRLTQVMKEESRTPLGPRYCAILNAVNYIAAVLADWADSVFFLQLQQAELELGAESPSWPLSPTQAGRLASLEGSVFDEMITLLERLRHDMMGRLVEFILREARERAKPYCRERWLSLPSQSDQAAMSLSSSACPMMLCLRDHMLQLQQMLCYPLFKSCWQALAERLDLFIYQDVILSNHFNEGGAAQLQFDMTRNLFPLFGHHCKRPENYFKQQGGSETNSPLDPNQPSPVATLNELGIFRLAPSDVEILLSLRTHWPGQ</sequence>
<dbReference type="PROSITE" id="PS51386">
    <property type="entry name" value="RINT1_TIP20"/>
    <property type="match status" value="1"/>
</dbReference>
<keyword evidence="5" id="KW-1185">Reference proteome</keyword>
<evidence type="ECO:0000256" key="3">
    <source>
        <dbReference type="ARBA" id="ARBA00079551"/>
    </source>
</evidence>
<dbReference type="Proteomes" id="UP000289886">
    <property type="component" value="Unassembled WGS sequence"/>
</dbReference>
<comment type="caution">
    <text evidence="4">The sequence shown here is derived from an EMBL/GenBank/DDBJ whole genome shotgun (WGS) entry which is preliminary data.</text>
</comment>
<dbReference type="Pfam" id="PF04437">
    <property type="entry name" value="RINT1_TIP1"/>
    <property type="match status" value="1"/>
</dbReference>
<reference evidence="4 5" key="1">
    <citation type="submission" date="2019-01" db="EMBL/GenBank/DDBJ databases">
        <title>Draft Genome and Complete Hox-Cluster Characterization of the Sterlet Sturgeon (Acipenser ruthenus).</title>
        <authorList>
            <person name="Wei Q."/>
        </authorList>
    </citation>
    <scope>NUCLEOTIDE SEQUENCE [LARGE SCALE GENOMIC DNA]</scope>
    <source>
        <strain evidence="4">WHYD16114868_AA</strain>
        <tissue evidence="4">Blood</tissue>
    </source>
</reference>
<dbReference type="AlphaFoldDB" id="A0A444V1N9"/>
<evidence type="ECO:0000256" key="2">
    <source>
        <dbReference type="ARBA" id="ARBA00073943"/>
    </source>
</evidence>
<dbReference type="Gene3D" id="1.20.58.670">
    <property type="entry name" value="Dsl1p vesicle tethering complex, Tip20p subunit, domain D"/>
    <property type="match status" value="1"/>
</dbReference>
<dbReference type="GO" id="GO:0006890">
    <property type="term" value="P:retrograde vesicle-mediated transport, Golgi to endoplasmic reticulum"/>
    <property type="evidence" value="ECO:0007669"/>
    <property type="project" value="InterPro"/>
</dbReference>
<dbReference type="FunFam" id="1.20.58.670:FF:000003">
    <property type="entry name" value="RAD50-interacting protein 1"/>
    <property type="match status" value="1"/>
</dbReference>
<dbReference type="PANTHER" id="PTHR13520">
    <property type="entry name" value="RAD50-INTERACTING PROTEIN 1 RINT-1"/>
    <property type="match status" value="1"/>
</dbReference>
<dbReference type="InterPro" id="IPR042044">
    <property type="entry name" value="EXOC6PINT-1/Sec15/Tip20_C_dom2"/>
</dbReference>
<evidence type="ECO:0000313" key="4">
    <source>
        <dbReference type="EMBL" id="RXM94376.1"/>
    </source>
</evidence>
<dbReference type="GO" id="GO:0060628">
    <property type="term" value="P:regulation of ER to Golgi vesicle-mediated transport"/>
    <property type="evidence" value="ECO:0007669"/>
    <property type="project" value="TreeGrafter"/>
</dbReference>
<dbReference type="PANTHER" id="PTHR13520:SF0">
    <property type="entry name" value="RAD50-INTERACTING PROTEIN 1"/>
    <property type="match status" value="1"/>
</dbReference>
<accession>A0A444V1N9</accession>
<proteinExistence type="inferred from homology"/>
<dbReference type="InterPro" id="IPR007528">
    <property type="entry name" value="RINT1_Tip20"/>
</dbReference>
<dbReference type="GO" id="GO:0070939">
    <property type="term" value="C:Dsl1/NZR complex"/>
    <property type="evidence" value="ECO:0007669"/>
    <property type="project" value="InterPro"/>
</dbReference>
<gene>
    <name evidence="4" type="ORF">EOD39_18059</name>
</gene>
<dbReference type="GO" id="GO:0006888">
    <property type="term" value="P:endoplasmic reticulum to Golgi vesicle-mediated transport"/>
    <property type="evidence" value="ECO:0007669"/>
    <property type="project" value="InterPro"/>
</dbReference>